<evidence type="ECO:0000256" key="1">
    <source>
        <dbReference type="SAM" id="MobiDB-lite"/>
    </source>
</evidence>
<protein>
    <recommendedName>
        <fullName evidence="4 5">Apple domain-containing protein</fullName>
    </recommendedName>
</protein>
<dbReference type="Pfam" id="PF00024">
    <property type="entry name" value="PAN_1"/>
    <property type="match status" value="2"/>
</dbReference>
<dbReference type="Proteomes" id="UP001515480">
    <property type="component" value="Unassembled WGS sequence"/>
</dbReference>
<reference evidence="6 7" key="1">
    <citation type="journal article" date="2024" name="Science">
        <title>Giant polyketide synthase enzymes in the biosynthesis of giant marine polyether toxins.</title>
        <authorList>
            <person name="Fallon T.R."/>
            <person name="Shende V.V."/>
            <person name="Wierzbicki I.H."/>
            <person name="Pendleton A.L."/>
            <person name="Watervoot N.F."/>
            <person name="Auber R.P."/>
            <person name="Gonzalez D.J."/>
            <person name="Wisecaver J.H."/>
            <person name="Moore B.S."/>
        </authorList>
    </citation>
    <scope>NUCLEOTIDE SEQUENCE [LARGE SCALE GENOMIC DNA]</scope>
    <source>
        <strain evidence="6 7">12B1</strain>
    </source>
</reference>
<evidence type="ECO:0000313" key="6">
    <source>
        <dbReference type="EMBL" id="KAL1518539.1"/>
    </source>
</evidence>
<dbReference type="Pfam" id="PF14295">
    <property type="entry name" value="PAN_4"/>
    <property type="match status" value="1"/>
</dbReference>
<feature type="domain" description="Apple" evidence="5">
    <location>
        <begin position="129"/>
        <end position="162"/>
    </location>
</feature>
<dbReference type="EMBL" id="JBGBPQ010000010">
    <property type="protein sequence ID" value="KAL1518539.1"/>
    <property type="molecule type" value="Genomic_DNA"/>
</dbReference>
<evidence type="ECO:0000256" key="2">
    <source>
        <dbReference type="SAM" id="Phobius"/>
    </source>
</evidence>
<feature type="transmembrane region" description="Helical" evidence="2">
    <location>
        <begin position="422"/>
        <end position="446"/>
    </location>
</feature>
<keyword evidence="2" id="KW-1133">Transmembrane helix</keyword>
<gene>
    <name evidence="6" type="ORF">AB1Y20_002828</name>
</gene>
<feature type="chain" id="PRO_5044284289" description="Apple domain-containing protein" evidence="3">
    <location>
        <begin position="20"/>
        <end position="626"/>
    </location>
</feature>
<keyword evidence="3" id="KW-0732">Signal</keyword>
<keyword evidence="2" id="KW-0472">Membrane</keyword>
<comment type="caution">
    <text evidence="6">The sequence shown here is derived from an EMBL/GenBank/DDBJ whole genome shotgun (WGS) entry which is preliminary data.</text>
</comment>
<dbReference type="Gene3D" id="3.50.4.10">
    <property type="entry name" value="Hepatocyte Growth Factor"/>
    <property type="match status" value="2"/>
</dbReference>
<keyword evidence="7" id="KW-1185">Reference proteome</keyword>
<feature type="region of interest" description="Disordered" evidence="1">
    <location>
        <begin position="477"/>
        <end position="509"/>
    </location>
</feature>
<dbReference type="InterPro" id="IPR003609">
    <property type="entry name" value="Pan_app"/>
</dbReference>
<accession>A0AB34JA20</accession>
<keyword evidence="2" id="KW-0812">Transmembrane</keyword>
<sequence>MRRHTHLLALALGASSVRSITVEGGQTHEETDIDADEFLWEKLPGRCCFYGMPDPKHPTQWLGAHTCAECTVWDVPDNYCHSSKQACEDCGMALYCAPTPPLIGANKVCVGHSRIGHGCDDTLGTGVCATHPLADCQLTCRQNHDCEMFVFYPEEKQGTCILCRDLADTIPTPEAATRIYATTPAPPPPSSPKGKHTKQHFECTFVPGVEVQVDTSEGYTDRTAGSKEECCNICGLKVGCQDFVFEPSSGTCVLLPHATQDKVTRIKNEYIISGSLQITVVKKSDDVHGSCEFMPSSGYAGGLLGAGQPLAGGSAIESKQDCCDACDRDERCGKFTYETYSHSCTLYEAYAEIYNTDGLLSGIVNERSIVAHAPQQADGAQGDEDALWARSPVPPVPPMIAWSHEYQPPPPAPIELDAASKVLSIISLGIGGLMAFAFLLCAYCFFREDVLRLVGVSPVKKGGRHYYKAYTVAPANESDSERRKNRKKRDKNRAGGKREGGEEDQEDGFVSVQVETKEIMQTKEIYLADCNDVATLRKRIRDEFTAICNGKSSHLLIFCREPIEENDDGAEAEVEWLLVVPASDISRRADDRREVEECLGLAGKWKFIEGGLREELWSVELDDWWG</sequence>
<proteinExistence type="predicted"/>
<name>A0AB34JA20_PRYPA</name>
<evidence type="ECO:0000313" key="7">
    <source>
        <dbReference type="Proteomes" id="UP001515480"/>
    </source>
</evidence>
<feature type="signal peptide" evidence="3">
    <location>
        <begin position="1"/>
        <end position="19"/>
    </location>
</feature>
<evidence type="ECO:0000259" key="5">
    <source>
        <dbReference type="Pfam" id="PF14295"/>
    </source>
</evidence>
<dbReference type="AlphaFoldDB" id="A0AB34JA20"/>
<organism evidence="6 7">
    <name type="scientific">Prymnesium parvum</name>
    <name type="common">Toxic golden alga</name>
    <dbReference type="NCBI Taxonomy" id="97485"/>
    <lineage>
        <taxon>Eukaryota</taxon>
        <taxon>Haptista</taxon>
        <taxon>Haptophyta</taxon>
        <taxon>Prymnesiophyceae</taxon>
        <taxon>Prymnesiales</taxon>
        <taxon>Prymnesiaceae</taxon>
        <taxon>Prymnesium</taxon>
    </lineage>
</organism>
<feature type="domain" description="Apple" evidence="4">
    <location>
        <begin position="223"/>
        <end position="265"/>
    </location>
</feature>
<evidence type="ECO:0000259" key="4">
    <source>
        <dbReference type="Pfam" id="PF00024"/>
    </source>
</evidence>
<evidence type="ECO:0000256" key="3">
    <source>
        <dbReference type="SAM" id="SignalP"/>
    </source>
</evidence>
<feature type="domain" description="Apple" evidence="4">
    <location>
        <begin position="316"/>
        <end position="352"/>
    </location>
</feature>